<evidence type="ECO:0000313" key="1">
    <source>
        <dbReference type="EMBL" id="KAI4324031.1"/>
    </source>
</evidence>
<evidence type="ECO:0000313" key="2">
    <source>
        <dbReference type="Proteomes" id="UP000828941"/>
    </source>
</evidence>
<dbReference type="EMBL" id="CM039434">
    <property type="protein sequence ID" value="KAI4324031.1"/>
    <property type="molecule type" value="Genomic_DNA"/>
</dbReference>
<gene>
    <name evidence="1" type="ORF">L6164_023599</name>
</gene>
<sequence>MAPKRAYPLDDPPAASSEEEEEGSTEEGGEEEEEEERVSSEEEEEEEEDEPAKPSSSSPPTTLEKKPPSKSAVNSQSHSQSAYSESGSESDAGSDSEDTHVDPNVRPIASKPMEETPKVKKPRSLPSAVSPRSTKRTSEGNQQGNDSKRPKKKGNDDGPDSMEDDLKKPVGEDSKKLFQRLWSEDDEIVILKGMVDYSAKKGVDPYKDMNAFHDFIKKSLHVDVSKVQLMDKIRRLRKKFENNSGKGKNGEDPYFSKPHERKAFELSKKIWGNGGVEQAKPNGKARDNQKGGTSRSVAIVKAELPSSSHDAKESEKRDVGENSGSVLSLSEMIRSDKNLSQSGMNDFVIKRGLESMGAAKRAELEERWRSLHDAEFELHVKRAVLIKDQTEWIWEAYKSSNH</sequence>
<proteinExistence type="predicted"/>
<organism evidence="1 2">
    <name type="scientific">Bauhinia variegata</name>
    <name type="common">Purple orchid tree</name>
    <name type="synonym">Phanera variegata</name>
    <dbReference type="NCBI Taxonomy" id="167791"/>
    <lineage>
        <taxon>Eukaryota</taxon>
        <taxon>Viridiplantae</taxon>
        <taxon>Streptophyta</taxon>
        <taxon>Embryophyta</taxon>
        <taxon>Tracheophyta</taxon>
        <taxon>Spermatophyta</taxon>
        <taxon>Magnoliopsida</taxon>
        <taxon>eudicotyledons</taxon>
        <taxon>Gunneridae</taxon>
        <taxon>Pentapetalae</taxon>
        <taxon>rosids</taxon>
        <taxon>fabids</taxon>
        <taxon>Fabales</taxon>
        <taxon>Fabaceae</taxon>
        <taxon>Cercidoideae</taxon>
        <taxon>Cercideae</taxon>
        <taxon>Bauhiniinae</taxon>
        <taxon>Bauhinia</taxon>
    </lineage>
</organism>
<comment type="caution">
    <text evidence="1">The sequence shown here is derived from an EMBL/GenBank/DDBJ whole genome shotgun (WGS) entry which is preliminary data.</text>
</comment>
<protein>
    <submittedName>
        <fullName evidence="1">Uncharacterized protein</fullName>
    </submittedName>
</protein>
<dbReference type="Proteomes" id="UP000828941">
    <property type="component" value="Chromosome 9"/>
</dbReference>
<name>A0ACB9MM60_BAUVA</name>
<keyword evidence="2" id="KW-1185">Reference proteome</keyword>
<reference evidence="1 2" key="1">
    <citation type="journal article" date="2022" name="DNA Res.">
        <title>Chromosomal-level genome assembly of the orchid tree Bauhinia variegata (Leguminosae; Cercidoideae) supports the allotetraploid origin hypothesis of Bauhinia.</title>
        <authorList>
            <person name="Zhong Y."/>
            <person name="Chen Y."/>
            <person name="Zheng D."/>
            <person name="Pang J."/>
            <person name="Liu Y."/>
            <person name="Luo S."/>
            <person name="Meng S."/>
            <person name="Qian L."/>
            <person name="Wei D."/>
            <person name="Dai S."/>
            <person name="Zhou R."/>
        </authorList>
    </citation>
    <scope>NUCLEOTIDE SEQUENCE [LARGE SCALE GENOMIC DNA]</scope>
    <source>
        <strain evidence="1">BV-YZ2020</strain>
    </source>
</reference>
<accession>A0ACB9MM60</accession>